<feature type="transmembrane region" description="Helical" evidence="1">
    <location>
        <begin position="38"/>
        <end position="59"/>
    </location>
</feature>
<gene>
    <name evidence="2" type="ORF">J2Z43_000095</name>
</gene>
<reference evidence="2 3" key="1">
    <citation type="submission" date="2021-03" db="EMBL/GenBank/DDBJ databases">
        <title>Genomic Encyclopedia of Type Strains, Phase IV (KMG-IV): sequencing the most valuable type-strain genomes for metagenomic binning, comparative biology and taxonomic classification.</title>
        <authorList>
            <person name="Goeker M."/>
        </authorList>
    </citation>
    <scope>NUCLEOTIDE SEQUENCE [LARGE SCALE GENOMIC DNA]</scope>
    <source>
        <strain evidence="2 3">DSM 1289</strain>
    </source>
</reference>
<accession>A0ABS4E6Y8</accession>
<keyword evidence="1" id="KW-0472">Membrane</keyword>
<evidence type="ECO:0000256" key="1">
    <source>
        <dbReference type="SAM" id="Phobius"/>
    </source>
</evidence>
<protein>
    <submittedName>
        <fullName evidence="2">Uncharacterized protein</fullName>
    </submittedName>
</protein>
<comment type="caution">
    <text evidence="2">The sequence shown here is derived from an EMBL/GenBank/DDBJ whole genome shotgun (WGS) entry which is preliminary data.</text>
</comment>
<name>A0ABS4E6Y8_9FIRM</name>
<feature type="transmembrane region" description="Helical" evidence="1">
    <location>
        <begin position="14"/>
        <end position="31"/>
    </location>
</feature>
<evidence type="ECO:0000313" key="3">
    <source>
        <dbReference type="Proteomes" id="UP000767291"/>
    </source>
</evidence>
<proteinExistence type="predicted"/>
<keyword evidence="1" id="KW-0812">Transmembrane</keyword>
<keyword evidence="3" id="KW-1185">Reference proteome</keyword>
<dbReference type="RefSeq" id="WP_209455365.1">
    <property type="nucleotide sequence ID" value="NZ_BAAACS010000017.1"/>
</dbReference>
<keyword evidence="1" id="KW-1133">Transmembrane helix</keyword>
<organism evidence="2 3">
    <name type="scientific">Metaclostridioides mangenotii</name>
    <dbReference type="NCBI Taxonomy" id="1540"/>
    <lineage>
        <taxon>Bacteria</taxon>
        <taxon>Bacillati</taxon>
        <taxon>Bacillota</taxon>
        <taxon>Clostridia</taxon>
        <taxon>Peptostreptococcales</taxon>
        <taxon>Peptostreptococcaceae</taxon>
        <taxon>Metaclostridioides</taxon>
    </lineage>
</organism>
<dbReference type="Proteomes" id="UP000767291">
    <property type="component" value="Unassembled WGS sequence"/>
</dbReference>
<dbReference type="EMBL" id="JAGGJX010000001">
    <property type="protein sequence ID" value="MBP1853705.1"/>
    <property type="molecule type" value="Genomic_DNA"/>
</dbReference>
<evidence type="ECO:0000313" key="2">
    <source>
        <dbReference type="EMBL" id="MBP1853705.1"/>
    </source>
</evidence>
<sequence length="96" mass="11079">MNIFEKYDIHYWDSYFYILSLLIILQSIFFVKKQIKLAPYVVNVVICFFTMVVNVYQGGILVDEFGLGGNLVPALLALLINIVVILISLRLHKIKK</sequence>
<feature type="transmembrane region" description="Helical" evidence="1">
    <location>
        <begin position="71"/>
        <end position="91"/>
    </location>
</feature>